<dbReference type="RefSeq" id="WP_126641646.1">
    <property type="nucleotide sequence ID" value="NZ_BIFH01000035.1"/>
</dbReference>
<protein>
    <submittedName>
        <fullName evidence="1">Uncharacterized protein</fullName>
    </submittedName>
</protein>
<dbReference type="Proteomes" id="UP000286931">
    <property type="component" value="Unassembled WGS sequence"/>
</dbReference>
<proteinExistence type="predicted"/>
<comment type="caution">
    <text evidence="1">The sequence shown here is derived from an EMBL/GenBank/DDBJ whole genome shotgun (WGS) entry which is preliminary data.</text>
</comment>
<keyword evidence="2" id="KW-1185">Reference proteome</keyword>
<evidence type="ECO:0000313" key="1">
    <source>
        <dbReference type="EMBL" id="GCD99879.1"/>
    </source>
</evidence>
<dbReference type="AlphaFoldDB" id="A0A401YZ27"/>
<organism evidence="1 2">
    <name type="scientific">Embleya hyalina</name>
    <dbReference type="NCBI Taxonomy" id="516124"/>
    <lineage>
        <taxon>Bacteria</taxon>
        <taxon>Bacillati</taxon>
        <taxon>Actinomycetota</taxon>
        <taxon>Actinomycetes</taxon>
        <taxon>Kitasatosporales</taxon>
        <taxon>Streptomycetaceae</taxon>
        <taxon>Embleya</taxon>
    </lineage>
</organism>
<accession>A0A401YZ27</accession>
<gene>
    <name evidence="1" type="ORF">EHYA_07601</name>
</gene>
<name>A0A401YZ27_9ACTN</name>
<dbReference type="EMBL" id="BIFH01000035">
    <property type="protein sequence ID" value="GCD99879.1"/>
    <property type="molecule type" value="Genomic_DNA"/>
</dbReference>
<sequence length="86" mass="9439">MNRDDALCPHCGSTDFEINPPLCLRWDASGEHGPPRFLRIDTEDIEVTCADCQNCVLDRSVVSTMTQIAASFNAQWGASSPLEPTN</sequence>
<reference evidence="1 2" key="1">
    <citation type="submission" date="2018-12" db="EMBL/GenBank/DDBJ databases">
        <title>Draft genome sequence of Embleya hyalina NBRC 13850T.</title>
        <authorList>
            <person name="Komaki H."/>
            <person name="Hosoyama A."/>
            <person name="Kimura A."/>
            <person name="Ichikawa N."/>
            <person name="Tamura T."/>
        </authorList>
    </citation>
    <scope>NUCLEOTIDE SEQUENCE [LARGE SCALE GENOMIC DNA]</scope>
    <source>
        <strain evidence="1 2">NBRC 13850</strain>
    </source>
</reference>
<evidence type="ECO:0000313" key="2">
    <source>
        <dbReference type="Proteomes" id="UP000286931"/>
    </source>
</evidence>
<dbReference type="OrthoDB" id="72206at2"/>